<reference evidence="1 2" key="1">
    <citation type="submission" date="2020-08" db="EMBL/GenBank/DDBJ databases">
        <title>Oceanospirillum sp. nov. isolated from marine sediment.</title>
        <authorList>
            <person name="Ji X."/>
        </authorList>
    </citation>
    <scope>NUCLEOTIDE SEQUENCE [LARGE SCALE GENOMIC DNA]</scope>
    <source>
        <strain evidence="1 2">D5</strain>
    </source>
</reference>
<keyword evidence="2" id="KW-1185">Reference proteome</keyword>
<dbReference type="Proteomes" id="UP000565262">
    <property type="component" value="Unassembled WGS sequence"/>
</dbReference>
<sequence length="57" mass="6574">GDDKKILLQRHGVYQKAMKENPGRWPGKKTRNWEAVGDVTLNPVKDKEMNQPVNQTE</sequence>
<organism evidence="1 2">
    <name type="scientific">Oceanospirillum sediminis</name>
    <dbReference type="NCBI Taxonomy" id="2760088"/>
    <lineage>
        <taxon>Bacteria</taxon>
        <taxon>Pseudomonadati</taxon>
        <taxon>Pseudomonadota</taxon>
        <taxon>Gammaproteobacteria</taxon>
        <taxon>Oceanospirillales</taxon>
        <taxon>Oceanospirillaceae</taxon>
        <taxon>Oceanospirillum</taxon>
    </lineage>
</organism>
<comment type="caution">
    <text evidence="1">The sequence shown here is derived from an EMBL/GenBank/DDBJ whole genome shotgun (WGS) entry which is preliminary data.</text>
</comment>
<evidence type="ECO:0000313" key="2">
    <source>
        <dbReference type="Proteomes" id="UP000565262"/>
    </source>
</evidence>
<dbReference type="EMBL" id="JACJFM010000261">
    <property type="protein sequence ID" value="MBB1489837.1"/>
    <property type="molecule type" value="Genomic_DNA"/>
</dbReference>
<protein>
    <submittedName>
        <fullName evidence="1">Uncharacterized protein</fullName>
    </submittedName>
</protein>
<proteinExistence type="predicted"/>
<evidence type="ECO:0000313" key="1">
    <source>
        <dbReference type="EMBL" id="MBB1489837.1"/>
    </source>
</evidence>
<accession>A0A839IZQ5</accession>
<feature type="non-terminal residue" evidence="1">
    <location>
        <position position="1"/>
    </location>
</feature>
<name>A0A839IZQ5_9GAMM</name>
<dbReference type="AlphaFoldDB" id="A0A839IZQ5"/>
<gene>
    <name evidence="1" type="ORF">H4O21_24845</name>
</gene>